<evidence type="ECO:0000313" key="11">
    <source>
        <dbReference type="EMBL" id="RZF41194.1"/>
    </source>
</evidence>
<dbReference type="GO" id="GO:0022841">
    <property type="term" value="F:potassium ion leak channel activity"/>
    <property type="evidence" value="ECO:0007669"/>
    <property type="project" value="TreeGrafter"/>
</dbReference>
<comment type="subcellular location">
    <subcellularLocation>
        <location evidence="1">Membrane</location>
        <topology evidence="1">Multi-pass membrane protein</topology>
    </subcellularLocation>
</comment>
<feature type="transmembrane region" description="Helical" evidence="9">
    <location>
        <begin position="344"/>
        <end position="367"/>
    </location>
</feature>
<evidence type="ECO:0000256" key="2">
    <source>
        <dbReference type="ARBA" id="ARBA00022448"/>
    </source>
</evidence>
<dbReference type="Pfam" id="PF07885">
    <property type="entry name" value="Ion_trans_2"/>
    <property type="match status" value="2"/>
</dbReference>
<reference evidence="11 12" key="1">
    <citation type="journal article" date="2017" name="Gigascience">
        <title>Genome sequence of the small brown planthopper, Laodelphax striatellus.</title>
        <authorList>
            <person name="Zhu J."/>
            <person name="Jiang F."/>
            <person name="Wang X."/>
            <person name="Yang P."/>
            <person name="Bao Y."/>
            <person name="Zhao W."/>
            <person name="Wang W."/>
            <person name="Lu H."/>
            <person name="Wang Q."/>
            <person name="Cui N."/>
            <person name="Li J."/>
            <person name="Chen X."/>
            <person name="Luo L."/>
            <person name="Yu J."/>
            <person name="Kang L."/>
            <person name="Cui F."/>
        </authorList>
    </citation>
    <scope>NUCLEOTIDE SEQUENCE [LARGE SCALE GENOMIC DNA]</scope>
    <source>
        <strain evidence="11">Lst14</strain>
    </source>
</reference>
<dbReference type="AlphaFoldDB" id="A0A482X601"/>
<evidence type="ECO:0000256" key="5">
    <source>
        <dbReference type="ARBA" id="ARBA00023065"/>
    </source>
</evidence>
<dbReference type="SUPFAM" id="SSF81324">
    <property type="entry name" value="Voltage-gated potassium channels"/>
    <property type="match status" value="2"/>
</dbReference>
<dbReference type="Gene3D" id="1.10.287.70">
    <property type="match status" value="1"/>
</dbReference>
<evidence type="ECO:0000256" key="4">
    <source>
        <dbReference type="ARBA" id="ARBA00022989"/>
    </source>
</evidence>
<accession>A0A482X601</accession>
<keyword evidence="7 8" id="KW-0407">Ion channel</keyword>
<dbReference type="InParanoid" id="A0A482X601"/>
<evidence type="ECO:0000256" key="1">
    <source>
        <dbReference type="ARBA" id="ARBA00004141"/>
    </source>
</evidence>
<dbReference type="PANTHER" id="PTHR11003:SF325">
    <property type="entry name" value="POTASSIUM CHANNEL DOMAIN-CONTAINING PROTEIN"/>
    <property type="match status" value="1"/>
</dbReference>
<comment type="caution">
    <text evidence="11">The sequence shown here is derived from an EMBL/GenBank/DDBJ whole genome shotgun (WGS) entry which is preliminary data.</text>
</comment>
<evidence type="ECO:0000256" key="8">
    <source>
        <dbReference type="RuleBase" id="RU003857"/>
    </source>
</evidence>
<feature type="transmembrane region" description="Helical" evidence="9">
    <location>
        <begin position="189"/>
        <end position="208"/>
    </location>
</feature>
<dbReference type="GO" id="GO:0030322">
    <property type="term" value="P:stabilization of membrane potential"/>
    <property type="evidence" value="ECO:0007669"/>
    <property type="project" value="TreeGrafter"/>
</dbReference>
<feature type="transmembrane region" description="Helical" evidence="9">
    <location>
        <begin position="285"/>
        <end position="305"/>
    </location>
</feature>
<name>A0A482X601_LAOST</name>
<keyword evidence="3 8" id="KW-0812">Transmembrane</keyword>
<dbReference type="InterPro" id="IPR013099">
    <property type="entry name" value="K_chnl_dom"/>
</dbReference>
<sequence>MLGQEGREYHHYQHQVPSGATAANCPASSTASATILKCASKQKKQLSCCSLISSLLSSVGICLLVVAYTVLGAITFTTLEGDPVASVNQAAATVPTVPPSDDKQLRSQTVEKLWSITEDLNILYKENWTRLAEQEVLKFQDSLVRRYKKTPGAKRNHIWSFASSFLYSLTLITTIGYGSISPRTPWGRLMTIIYAVIGIPLMLVYLSTVGDSLAKNFRRLYGRFHCSSSNSKSQKKTDMAKTALQNHIPVDKKSDNMIDKMHNIKMCVAGEVHSPYHMDTHHQRVPISITLSVVVMYISGGALLFNRLENWTFLEGSFFCFTSLGTIGFGELVPGTIDSNNEQVSVFISSAYILIGMAVIAMCFNLVQDETVLFARKVMLWMQRNEKMAKEEPDAVAMAVVSS</sequence>
<dbReference type="PANTHER" id="PTHR11003">
    <property type="entry name" value="POTASSIUM CHANNEL, SUBFAMILY K"/>
    <property type="match status" value="1"/>
</dbReference>
<evidence type="ECO:0000256" key="3">
    <source>
        <dbReference type="ARBA" id="ARBA00022692"/>
    </source>
</evidence>
<dbReference type="GO" id="GO:0015271">
    <property type="term" value="F:outward rectifier potassium channel activity"/>
    <property type="evidence" value="ECO:0007669"/>
    <property type="project" value="TreeGrafter"/>
</dbReference>
<dbReference type="GO" id="GO:0005886">
    <property type="term" value="C:plasma membrane"/>
    <property type="evidence" value="ECO:0007669"/>
    <property type="project" value="TreeGrafter"/>
</dbReference>
<evidence type="ECO:0000256" key="9">
    <source>
        <dbReference type="SAM" id="Phobius"/>
    </source>
</evidence>
<keyword evidence="12" id="KW-1185">Reference proteome</keyword>
<dbReference type="PRINTS" id="PR01333">
    <property type="entry name" value="2POREKCHANEL"/>
</dbReference>
<feature type="transmembrane region" description="Helical" evidence="9">
    <location>
        <begin position="158"/>
        <end position="177"/>
    </location>
</feature>
<evidence type="ECO:0000256" key="6">
    <source>
        <dbReference type="ARBA" id="ARBA00023136"/>
    </source>
</evidence>
<keyword evidence="6 9" id="KW-0472">Membrane</keyword>
<feature type="transmembrane region" description="Helical" evidence="9">
    <location>
        <begin position="51"/>
        <end position="74"/>
    </location>
</feature>
<dbReference type="EMBL" id="QKKF02016947">
    <property type="protein sequence ID" value="RZF41194.1"/>
    <property type="molecule type" value="Genomic_DNA"/>
</dbReference>
<gene>
    <name evidence="11" type="ORF">LSTR_LSTR011575</name>
</gene>
<evidence type="ECO:0000259" key="10">
    <source>
        <dbReference type="Pfam" id="PF07885"/>
    </source>
</evidence>
<dbReference type="InterPro" id="IPR003280">
    <property type="entry name" value="2pore_dom_K_chnl"/>
</dbReference>
<keyword evidence="2 8" id="KW-0813">Transport</keyword>
<protein>
    <recommendedName>
        <fullName evidence="10">Potassium channel domain-containing protein</fullName>
    </recommendedName>
</protein>
<proteinExistence type="inferred from homology"/>
<comment type="similarity">
    <text evidence="8">Belongs to the two pore domain potassium channel (TC 1.A.1.8) family.</text>
</comment>
<keyword evidence="4 9" id="KW-1133">Transmembrane helix</keyword>
<evidence type="ECO:0000313" key="12">
    <source>
        <dbReference type="Proteomes" id="UP000291343"/>
    </source>
</evidence>
<feature type="domain" description="Potassium channel" evidence="10">
    <location>
        <begin position="157"/>
        <end position="213"/>
    </location>
</feature>
<keyword evidence="5 8" id="KW-0406">Ion transport</keyword>
<evidence type="ECO:0000256" key="7">
    <source>
        <dbReference type="ARBA" id="ARBA00023303"/>
    </source>
</evidence>
<dbReference type="OrthoDB" id="297496at2759"/>
<feature type="domain" description="Potassium channel" evidence="10">
    <location>
        <begin position="293"/>
        <end position="369"/>
    </location>
</feature>
<dbReference type="Proteomes" id="UP000291343">
    <property type="component" value="Unassembled WGS sequence"/>
</dbReference>
<organism evidence="11 12">
    <name type="scientific">Laodelphax striatellus</name>
    <name type="common">Small brown planthopper</name>
    <name type="synonym">Delphax striatella</name>
    <dbReference type="NCBI Taxonomy" id="195883"/>
    <lineage>
        <taxon>Eukaryota</taxon>
        <taxon>Metazoa</taxon>
        <taxon>Ecdysozoa</taxon>
        <taxon>Arthropoda</taxon>
        <taxon>Hexapoda</taxon>
        <taxon>Insecta</taxon>
        <taxon>Pterygota</taxon>
        <taxon>Neoptera</taxon>
        <taxon>Paraneoptera</taxon>
        <taxon>Hemiptera</taxon>
        <taxon>Auchenorrhyncha</taxon>
        <taxon>Fulgoroidea</taxon>
        <taxon>Delphacidae</taxon>
        <taxon>Criomorphinae</taxon>
        <taxon>Laodelphax</taxon>
    </lineage>
</organism>
<feature type="transmembrane region" description="Helical" evidence="9">
    <location>
        <begin position="312"/>
        <end position="332"/>
    </location>
</feature>